<name>A0A453FQ69_AEGTS</name>
<sequence>MRVRCPYFYELGCKIVPLVGDKSIGQFLRYAFTSRYKEILSKAHSSSTMTVPKFATRLTKEEAQECLNLLGSRCPPSGSGASGVRGCRRRPFLEGRGRQSCLTGLRRPELFLLWSAVPGRERANVCTLIDLVL</sequence>
<dbReference type="CDD" id="cd11713">
    <property type="entry name" value="GINS_A_psf3"/>
    <property type="match status" value="1"/>
</dbReference>
<dbReference type="Proteomes" id="UP000015105">
    <property type="component" value="Chromosome 3D"/>
</dbReference>
<organism evidence="6 7">
    <name type="scientific">Aegilops tauschii subsp. strangulata</name>
    <name type="common">Goatgrass</name>
    <dbReference type="NCBI Taxonomy" id="200361"/>
    <lineage>
        <taxon>Eukaryota</taxon>
        <taxon>Viridiplantae</taxon>
        <taxon>Streptophyta</taxon>
        <taxon>Embryophyta</taxon>
        <taxon>Tracheophyta</taxon>
        <taxon>Spermatophyta</taxon>
        <taxon>Magnoliopsida</taxon>
        <taxon>Liliopsida</taxon>
        <taxon>Poales</taxon>
        <taxon>Poaceae</taxon>
        <taxon>BOP clade</taxon>
        <taxon>Pooideae</taxon>
        <taxon>Triticodae</taxon>
        <taxon>Triticeae</taxon>
        <taxon>Triticinae</taxon>
        <taxon>Aegilops</taxon>
    </lineage>
</organism>
<dbReference type="SUPFAM" id="SSF158573">
    <property type="entry name" value="GINS helical bundle-like"/>
    <property type="match status" value="1"/>
</dbReference>
<dbReference type="Gramene" id="AET3Gv20742100.3">
    <property type="protein sequence ID" value="AET3Gv20742100.3"/>
    <property type="gene ID" value="AET3Gv20742100"/>
</dbReference>
<comment type="subcellular location">
    <subcellularLocation>
        <location evidence="1">Nucleus</location>
    </subcellularLocation>
</comment>
<reference evidence="6" key="3">
    <citation type="journal article" date="2017" name="Nature">
        <title>Genome sequence of the progenitor of the wheat D genome Aegilops tauschii.</title>
        <authorList>
            <person name="Luo M.C."/>
            <person name="Gu Y.Q."/>
            <person name="Puiu D."/>
            <person name="Wang H."/>
            <person name="Twardziok S.O."/>
            <person name="Deal K.R."/>
            <person name="Huo N."/>
            <person name="Zhu T."/>
            <person name="Wang L."/>
            <person name="Wang Y."/>
            <person name="McGuire P.E."/>
            <person name="Liu S."/>
            <person name="Long H."/>
            <person name="Ramasamy R.K."/>
            <person name="Rodriguez J.C."/>
            <person name="Van S.L."/>
            <person name="Yuan L."/>
            <person name="Wang Z."/>
            <person name="Xia Z."/>
            <person name="Xiao L."/>
            <person name="Anderson O.D."/>
            <person name="Ouyang S."/>
            <person name="Liang Y."/>
            <person name="Zimin A.V."/>
            <person name="Pertea G."/>
            <person name="Qi P."/>
            <person name="Bennetzen J.L."/>
            <person name="Dai X."/>
            <person name="Dawson M.W."/>
            <person name="Muller H.G."/>
            <person name="Kugler K."/>
            <person name="Rivarola-Duarte L."/>
            <person name="Spannagl M."/>
            <person name="Mayer K.F.X."/>
            <person name="Lu F.H."/>
            <person name="Bevan M.W."/>
            <person name="Leroy P."/>
            <person name="Li P."/>
            <person name="You F.M."/>
            <person name="Sun Q."/>
            <person name="Liu Z."/>
            <person name="Lyons E."/>
            <person name="Wicker T."/>
            <person name="Salzberg S.L."/>
            <person name="Devos K.M."/>
            <person name="Dvorak J."/>
        </authorList>
    </citation>
    <scope>NUCLEOTIDE SEQUENCE [LARGE SCALE GENOMIC DNA]</scope>
    <source>
        <strain evidence="6">cv. AL8/78</strain>
    </source>
</reference>
<keyword evidence="7" id="KW-1185">Reference proteome</keyword>
<reference evidence="7" key="1">
    <citation type="journal article" date="2014" name="Science">
        <title>Ancient hybridizations among the ancestral genomes of bread wheat.</title>
        <authorList>
            <consortium name="International Wheat Genome Sequencing Consortium,"/>
            <person name="Marcussen T."/>
            <person name="Sandve S.R."/>
            <person name="Heier L."/>
            <person name="Spannagl M."/>
            <person name="Pfeifer M."/>
            <person name="Jakobsen K.S."/>
            <person name="Wulff B.B."/>
            <person name="Steuernagel B."/>
            <person name="Mayer K.F."/>
            <person name="Olsen O.A."/>
        </authorList>
    </citation>
    <scope>NUCLEOTIDE SEQUENCE [LARGE SCALE GENOMIC DNA]</scope>
    <source>
        <strain evidence="7">cv. AL8/78</strain>
    </source>
</reference>
<evidence type="ECO:0000313" key="7">
    <source>
        <dbReference type="Proteomes" id="UP000015105"/>
    </source>
</evidence>
<evidence type="ECO:0000256" key="3">
    <source>
        <dbReference type="ARBA" id="ARBA00022705"/>
    </source>
</evidence>
<dbReference type="GO" id="GO:1902975">
    <property type="term" value="P:mitotic DNA replication initiation"/>
    <property type="evidence" value="ECO:0007669"/>
    <property type="project" value="TreeGrafter"/>
</dbReference>
<evidence type="ECO:0000256" key="1">
    <source>
        <dbReference type="ARBA" id="ARBA00004123"/>
    </source>
</evidence>
<protein>
    <recommendedName>
        <fullName evidence="5">GINS subunit domain-containing protein</fullName>
    </recommendedName>
</protein>
<evidence type="ECO:0000256" key="4">
    <source>
        <dbReference type="ARBA" id="ARBA00023242"/>
    </source>
</evidence>
<feature type="domain" description="GINS subunit" evidence="5">
    <location>
        <begin position="4"/>
        <end position="66"/>
    </location>
</feature>
<dbReference type="Gene3D" id="1.20.58.2050">
    <property type="match status" value="1"/>
</dbReference>
<keyword evidence="4" id="KW-0539">Nucleus</keyword>
<dbReference type="GO" id="GO:0000811">
    <property type="term" value="C:GINS complex"/>
    <property type="evidence" value="ECO:0007669"/>
    <property type="project" value="TreeGrafter"/>
</dbReference>
<dbReference type="InterPro" id="IPR010492">
    <property type="entry name" value="GINS_Psf3"/>
</dbReference>
<dbReference type="InterPro" id="IPR021151">
    <property type="entry name" value="GINS_A"/>
</dbReference>
<accession>A0A453FQ69</accession>
<dbReference type="InterPro" id="IPR036224">
    <property type="entry name" value="GINS_bundle-like_dom_sf"/>
</dbReference>
<evidence type="ECO:0000259" key="5">
    <source>
        <dbReference type="Pfam" id="PF05916"/>
    </source>
</evidence>
<proteinExistence type="inferred from homology"/>
<dbReference type="PANTHER" id="PTHR22768">
    <property type="entry name" value="DNA REPLICATION COMPLEX GINS PROTEIN PSF3"/>
    <property type="match status" value="1"/>
</dbReference>
<comment type="similarity">
    <text evidence="2">Belongs to the GINS3/PSF3 family.</text>
</comment>
<evidence type="ECO:0000313" key="6">
    <source>
        <dbReference type="EnsemblPlants" id="AET3Gv20742100.3"/>
    </source>
</evidence>
<dbReference type="EnsemblPlants" id="AET3Gv20742100.3">
    <property type="protein sequence ID" value="AET3Gv20742100.3"/>
    <property type="gene ID" value="AET3Gv20742100"/>
</dbReference>
<dbReference type="Pfam" id="PF05916">
    <property type="entry name" value="Sld5"/>
    <property type="match status" value="1"/>
</dbReference>
<keyword evidence="3" id="KW-0235">DNA replication</keyword>
<evidence type="ECO:0000256" key="2">
    <source>
        <dbReference type="ARBA" id="ARBA00006343"/>
    </source>
</evidence>
<dbReference type="InterPro" id="IPR038437">
    <property type="entry name" value="GINS_Psf3_sf"/>
</dbReference>
<reference evidence="7" key="2">
    <citation type="journal article" date="2017" name="Nat. Plants">
        <title>The Aegilops tauschii genome reveals multiple impacts of transposons.</title>
        <authorList>
            <person name="Zhao G."/>
            <person name="Zou C."/>
            <person name="Li K."/>
            <person name="Wang K."/>
            <person name="Li T."/>
            <person name="Gao L."/>
            <person name="Zhang X."/>
            <person name="Wang H."/>
            <person name="Yang Z."/>
            <person name="Liu X."/>
            <person name="Jiang W."/>
            <person name="Mao L."/>
            <person name="Kong X."/>
            <person name="Jiao Y."/>
            <person name="Jia J."/>
        </authorList>
    </citation>
    <scope>NUCLEOTIDE SEQUENCE [LARGE SCALE GENOMIC DNA]</scope>
    <source>
        <strain evidence="7">cv. AL8/78</strain>
    </source>
</reference>
<dbReference type="PANTHER" id="PTHR22768:SF0">
    <property type="entry name" value="DNA REPLICATION COMPLEX GINS PROTEIN PSF3"/>
    <property type="match status" value="1"/>
</dbReference>
<reference evidence="6" key="5">
    <citation type="journal article" date="2021" name="G3 (Bethesda)">
        <title>Aegilops tauschii genome assembly Aet v5.0 features greater sequence contiguity and improved annotation.</title>
        <authorList>
            <person name="Wang L."/>
            <person name="Zhu T."/>
            <person name="Rodriguez J.C."/>
            <person name="Deal K.R."/>
            <person name="Dubcovsky J."/>
            <person name="McGuire P.E."/>
            <person name="Lux T."/>
            <person name="Spannagl M."/>
            <person name="Mayer K.F.X."/>
            <person name="Baldrich P."/>
            <person name="Meyers B.C."/>
            <person name="Huo N."/>
            <person name="Gu Y.Q."/>
            <person name="Zhou H."/>
            <person name="Devos K.M."/>
            <person name="Bennetzen J.L."/>
            <person name="Unver T."/>
            <person name="Budak H."/>
            <person name="Gulick P.J."/>
            <person name="Galiba G."/>
            <person name="Kalapos B."/>
            <person name="Nelson D.R."/>
            <person name="Li P."/>
            <person name="You F.M."/>
            <person name="Luo M.C."/>
            <person name="Dvorak J."/>
        </authorList>
    </citation>
    <scope>NUCLEOTIDE SEQUENCE [LARGE SCALE GENOMIC DNA]</scope>
    <source>
        <strain evidence="6">cv. AL8/78</strain>
    </source>
</reference>
<dbReference type="AlphaFoldDB" id="A0A453FQ69"/>
<reference evidence="6" key="4">
    <citation type="submission" date="2019-03" db="UniProtKB">
        <authorList>
            <consortium name="EnsemblPlants"/>
        </authorList>
    </citation>
    <scope>IDENTIFICATION</scope>
</reference>